<dbReference type="GO" id="GO:0009653">
    <property type="term" value="P:anatomical structure morphogenesis"/>
    <property type="evidence" value="ECO:0007669"/>
    <property type="project" value="UniProtKB-ARBA"/>
</dbReference>
<proteinExistence type="predicted"/>
<dbReference type="SMART" id="SM00112">
    <property type="entry name" value="CA"/>
    <property type="match status" value="3"/>
</dbReference>
<dbReference type="Pfam" id="PF00028">
    <property type="entry name" value="Cadherin"/>
    <property type="match status" value="3"/>
</dbReference>
<feature type="domain" description="Cadherin" evidence="9">
    <location>
        <begin position="8"/>
        <end position="95"/>
    </location>
</feature>
<dbReference type="InterPro" id="IPR002126">
    <property type="entry name" value="Cadherin-like_dom"/>
</dbReference>
<dbReference type="GO" id="GO:0060429">
    <property type="term" value="P:epithelium development"/>
    <property type="evidence" value="ECO:0007669"/>
    <property type="project" value="UniProtKB-ARBA"/>
</dbReference>
<dbReference type="PROSITE" id="PS50268">
    <property type="entry name" value="CADHERIN_2"/>
    <property type="match status" value="3"/>
</dbReference>
<sequence>MATIDSKVLQVIAVDMDEGVHSKVVYDITSGNNDQKFSLNANTGIITIRERLDYDTVSEYKFIVRATDSDPTRPLSALASVAIKVQDENDNAPHFPLTMYREAIEENSPVGTPVFMAHAIDGDRGLYGKLNYSVTEGEGKEKFRVDPETGLVSSLVIFDYESKNRYFFTLMAMDSGGKYATVQVQVDIESKDEYPPEFSQNSYHYTIPGDASIGYLVGSVHASDLDEGIDGRVVYQLRNSQSNFAINTTTGAIIIKSLFHREVSNRIRRELRNQELSLYVLASSGRPNSFKQFCCGRCSG</sequence>
<keyword evidence="5" id="KW-0130">Cell adhesion</keyword>
<dbReference type="PROSITE" id="PS00232">
    <property type="entry name" value="CADHERIN_1"/>
    <property type="match status" value="1"/>
</dbReference>
<dbReference type="Proteomes" id="UP001054945">
    <property type="component" value="Unassembled WGS sequence"/>
</dbReference>
<evidence type="ECO:0000256" key="5">
    <source>
        <dbReference type="ARBA" id="ARBA00022889"/>
    </source>
</evidence>
<dbReference type="InterPro" id="IPR015919">
    <property type="entry name" value="Cadherin-like_sf"/>
</dbReference>
<dbReference type="InterPro" id="IPR050971">
    <property type="entry name" value="Cadherin-domain_protein"/>
</dbReference>
<keyword evidence="7" id="KW-0472">Membrane</keyword>
<dbReference type="Gene3D" id="2.60.40.60">
    <property type="entry name" value="Cadherins"/>
    <property type="match status" value="3"/>
</dbReference>
<dbReference type="GO" id="GO:0005911">
    <property type="term" value="C:cell-cell junction"/>
    <property type="evidence" value="ECO:0007669"/>
    <property type="project" value="TreeGrafter"/>
</dbReference>
<keyword evidence="4 8" id="KW-0106">Calcium</keyword>
<evidence type="ECO:0000256" key="2">
    <source>
        <dbReference type="ARBA" id="ARBA00022692"/>
    </source>
</evidence>
<dbReference type="EMBL" id="BPLR01016134">
    <property type="protein sequence ID" value="GIY81479.1"/>
    <property type="molecule type" value="Genomic_DNA"/>
</dbReference>
<accession>A0AAV4WHZ9</accession>
<dbReference type="InterPro" id="IPR020894">
    <property type="entry name" value="Cadherin_CS"/>
</dbReference>
<feature type="domain" description="Cadherin" evidence="9">
    <location>
        <begin position="199"/>
        <end position="284"/>
    </location>
</feature>
<evidence type="ECO:0000256" key="3">
    <source>
        <dbReference type="ARBA" id="ARBA00022737"/>
    </source>
</evidence>
<evidence type="ECO:0000256" key="4">
    <source>
        <dbReference type="ARBA" id="ARBA00022837"/>
    </source>
</evidence>
<organism evidence="10 11">
    <name type="scientific">Caerostris extrusa</name>
    <name type="common">Bark spider</name>
    <name type="synonym">Caerostris bankana</name>
    <dbReference type="NCBI Taxonomy" id="172846"/>
    <lineage>
        <taxon>Eukaryota</taxon>
        <taxon>Metazoa</taxon>
        <taxon>Ecdysozoa</taxon>
        <taxon>Arthropoda</taxon>
        <taxon>Chelicerata</taxon>
        <taxon>Arachnida</taxon>
        <taxon>Araneae</taxon>
        <taxon>Araneomorphae</taxon>
        <taxon>Entelegynae</taxon>
        <taxon>Araneoidea</taxon>
        <taxon>Araneidae</taxon>
        <taxon>Caerostris</taxon>
    </lineage>
</organism>
<dbReference type="GO" id="GO:0005509">
    <property type="term" value="F:calcium ion binding"/>
    <property type="evidence" value="ECO:0007669"/>
    <property type="project" value="UniProtKB-UniRule"/>
</dbReference>
<reference evidence="10 11" key="1">
    <citation type="submission" date="2021-06" db="EMBL/GenBank/DDBJ databases">
        <title>Caerostris extrusa draft genome.</title>
        <authorList>
            <person name="Kono N."/>
            <person name="Arakawa K."/>
        </authorList>
    </citation>
    <scope>NUCLEOTIDE SEQUENCE [LARGE SCALE GENOMIC DNA]</scope>
</reference>
<protein>
    <submittedName>
        <fullName evidence="10">Protein dachsous</fullName>
    </submittedName>
</protein>
<evidence type="ECO:0000259" key="9">
    <source>
        <dbReference type="PROSITE" id="PS50268"/>
    </source>
</evidence>
<dbReference type="GO" id="GO:0005886">
    <property type="term" value="C:plasma membrane"/>
    <property type="evidence" value="ECO:0007669"/>
    <property type="project" value="InterPro"/>
</dbReference>
<feature type="domain" description="Cadherin" evidence="9">
    <location>
        <begin position="96"/>
        <end position="198"/>
    </location>
</feature>
<name>A0AAV4WHZ9_CAEEX</name>
<dbReference type="PANTHER" id="PTHR24025">
    <property type="entry name" value="DESMOGLEIN FAMILY MEMBER"/>
    <property type="match status" value="1"/>
</dbReference>
<dbReference type="FunFam" id="2.60.40.60:FF:000140">
    <property type="entry name" value="Dachsous cadherin-related 1"/>
    <property type="match status" value="1"/>
</dbReference>
<dbReference type="PRINTS" id="PR00205">
    <property type="entry name" value="CADHERIN"/>
</dbReference>
<dbReference type="AlphaFoldDB" id="A0AAV4WHZ9"/>
<keyword evidence="6" id="KW-1133">Transmembrane helix</keyword>
<keyword evidence="11" id="KW-1185">Reference proteome</keyword>
<comment type="caution">
    <text evidence="10">The sequence shown here is derived from an EMBL/GenBank/DDBJ whole genome shotgun (WGS) entry which is preliminary data.</text>
</comment>
<keyword evidence="3" id="KW-0677">Repeat</keyword>
<evidence type="ECO:0000256" key="1">
    <source>
        <dbReference type="ARBA" id="ARBA00004370"/>
    </source>
</evidence>
<evidence type="ECO:0000313" key="10">
    <source>
        <dbReference type="EMBL" id="GIY81479.1"/>
    </source>
</evidence>
<gene>
    <name evidence="10" type="primary">ds</name>
    <name evidence="10" type="ORF">CEXT_66311</name>
</gene>
<dbReference type="GO" id="GO:0007156">
    <property type="term" value="P:homophilic cell adhesion via plasma membrane adhesion molecules"/>
    <property type="evidence" value="ECO:0007669"/>
    <property type="project" value="InterPro"/>
</dbReference>
<dbReference type="PANTHER" id="PTHR24025:SF23">
    <property type="entry name" value="NEURAL-CADHERIN"/>
    <property type="match status" value="1"/>
</dbReference>
<dbReference type="CDD" id="cd11304">
    <property type="entry name" value="Cadherin_repeat"/>
    <property type="match status" value="3"/>
</dbReference>
<keyword evidence="2" id="KW-0812">Transmembrane</keyword>
<evidence type="ECO:0000256" key="7">
    <source>
        <dbReference type="ARBA" id="ARBA00023136"/>
    </source>
</evidence>
<comment type="subcellular location">
    <subcellularLocation>
        <location evidence="1">Membrane</location>
    </subcellularLocation>
</comment>
<dbReference type="FunFam" id="2.60.40.60:FF:000020">
    <property type="entry name" value="Dachsous cadherin-related 1b"/>
    <property type="match status" value="1"/>
</dbReference>
<evidence type="ECO:0000256" key="8">
    <source>
        <dbReference type="PROSITE-ProRule" id="PRU00043"/>
    </source>
</evidence>
<evidence type="ECO:0000256" key="6">
    <source>
        <dbReference type="ARBA" id="ARBA00022989"/>
    </source>
</evidence>
<dbReference type="SUPFAM" id="SSF49313">
    <property type="entry name" value="Cadherin-like"/>
    <property type="match status" value="3"/>
</dbReference>
<evidence type="ECO:0000313" key="11">
    <source>
        <dbReference type="Proteomes" id="UP001054945"/>
    </source>
</evidence>